<feature type="compositionally biased region" description="Polar residues" evidence="2">
    <location>
        <begin position="92"/>
        <end position="101"/>
    </location>
</feature>
<keyword evidence="4" id="KW-1185">Reference proteome</keyword>
<gene>
    <name evidence="3" type="ORF">SVUK_LOCUS16142</name>
</gene>
<dbReference type="AlphaFoldDB" id="A0A3P7JQZ0"/>
<dbReference type="OrthoDB" id="5840047at2759"/>
<reference evidence="3 4" key="1">
    <citation type="submission" date="2018-11" db="EMBL/GenBank/DDBJ databases">
        <authorList>
            <consortium name="Pathogen Informatics"/>
        </authorList>
    </citation>
    <scope>NUCLEOTIDE SEQUENCE [LARGE SCALE GENOMIC DNA]</scope>
</reference>
<dbReference type="Proteomes" id="UP000270094">
    <property type="component" value="Unassembled WGS sequence"/>
</dbReference>
<feature type="compositionally biased region" description="Low complexity" evidence="2">
    <location>
        <begin position="128"/>
        <end position="137"/>
    </location>
</feature>
<keyword evidence="1" id="KW-0175">Coiled coil</keyword>
<sequence>MSYRTIALMQNSRRLLTCAQGRYLHTCRPQYGIIKDAGEKAQDMAEAAKEKLREAGKTVKETVKEGYEKVTDIGNKETDTVHGNYPRGNVGQPINKSGQTSDVRRGRGKGSADELGDAESGGAKSGKMKSGSEAYRE</sequence>
<evidence type="ECO:0000313" key="3">
    <source>
        <dbReference type="EMBL" id="VDM81144.1"/>
    </source>
</evidence>
<organism evidence="3 4">
    <name type="scientific">Strongylus vulgaris</name>
    <name type="common">Blood worm</name>
    <dbReference type="NCBI Taxonomy" id="40348"/>
    <lineage>
        <taxon>Eukaryota</taxon>
        <taxon>Metazoa</taxon>
        <taxon>Ecdysozoa</taxon>
        <taxon>Nematoda</taxon>
        <taxon>Chromadorea</taxon>
        <taxon>Rhabditida</taxon>
        <taxon>Rhabditina</taxon>
        <taxon>Rhabditomorpha</taxon>
        <taxon>Strongyloidea</taxon>
        <taxon>Strongylidae</taxon>
        <taxon>Strongylus</taxon>
    </lineage>
</organism>
<feature type="region of interest" description="Disordered" evidence="2">
    <location>
        <begin position="71"/>
        <end position="137"/>
    </location>
</feature>
<evidence type="ECO:0000313" key="4">
    <source>
        <dbReference type="Proteomes" id="UP000270094"/>
    </source>
</evidence>
<name>A0A3P7JQZ0_STRVU</name>
<feature type="coiled-coil region" evidence="1">
    <location>
        <begin position="34"/>
        <end position="65"/>
    </location>
</feature>
<evidence type="ECO:0000256" key="1">
    <source>
        <dbReference type="SAM" id="Coils"/>
    </source>
</evidence>
<evidence type="ECO:0000256" key="2">
    <source>
        <dbReference type="SAM" id="MobiDB-lite"/>
    </source>
</evidence>
<proteinExistence type="predicted"/>
<protein>
    <submittedName>
        <fullName evidence="3">Uncharacterized protein</fullName>
    </submittedName>
</protein>
<feature type="compositionally biased region" description="Basic and acidic residues" evidence="2">
    <location>
        <begin position="71"/>
        <end position="80"/>
    </location>
</feature>
<dbReference type="EMBL" id="UYYB01111568">
    <property type="protein sequence ID" value="VDM81144.1"/>
    <property type="molecule type" value="Genomic_DNA"/>
</dbReference>
<accession>A0A3P7JQZ0</accession>